<evidence type="ECO:0000259" key="4">
    <source>
        <dbReference type="PROSITE" id="PS50157"/>
    </source>
</evidence>
<dbReference type="EMBL" id="AWSO01000050">
    <property type="protein sequence ID" value="ESK96322.1"/>
    <property type="molecule type" value="Genomic_DNA"/>
</dbReference>
<dbReference type="InterPro" id="IPR001245">
    <property type="entry name" value="Ser-Thr/Tyr_kinase_cat_dom"/>
</dbReference>
<dbReference type="STRING" id="1381753.V2XRF7"/>
<evidence type="ECO:0000256" key="1">
    <source>
        <dbReference type="PROSITE-ProRule" id="PRU00042"/>
    </source>
</evidence>
<gene>
    <name evidence="5" type="ORF">Moror_7108</name>
</gene>
<evidence type="ECO:0000256" key="2">
    <source>
        <dbReference type="SAM" id="MobiDB-lite"/>
    </source>
</evidence>
<dbReference type="Proteomes" id="UP000017559">
    <property type="component" value="Unassembled WGS sequence"/>
</dbReference>
<accession>V2XRF7</accession>
<proteinExistence type="predicted"/>
<keyword evidence="1" id="KW-0479">Metal-binding</keyword>
<evidence type="ECO:0000313" key="6">
    <source>
        <dbReference type="Proteomes" id="UP000017559"/>
    </source>
</evidence>
<dbReference type="SUPFAM" id="SSF56112">
    <property type="entry name" value="Protein kinase-like (PK-like)"/>
    <property type="match status" value="1"/>
</dbReference>
<dbReference type="Pfam" id="PF07714">
    <property type="entry name" value="PK_Tyr_Ser-Thr"/>
    <property type="match status" value="1"/>
</dbReference>
<dbReference type="InterPro" id="IPR013087">
    <property type="entry name" value="Znf_C2H2_type"/>
</dbReference>
<protein>
    <submittedName>
        <fullName evidence="5">Uncharacterized protein</fullName>
    </submittedName>
</protein>
<dbReference type="InterPro" id="IPR011009">
    <property type="entry name" value="Kinase-like_dom_sf"/>
</dbReference>
<dbReference type="GO" id="GO:0004674">
    <property type="term" value="F:protein serine/threonine kinase activity"/>
    <property type="evidence" value="ECO:0007669"/>
    <property type="project" value="TreeGrafter"/>
</dbReference>
<dbReference type="OrthoDB" id="346907at2759"/>
<dbReference type="GO" id="GO:0005524">
    <property type="term" value="F:ATP binding"/>
    <property type="evidence" value="ECO:0007669"/>
    <property type="project" value="InterPro"/>
</dbReference>
<dbReference type="KEGG" id="mrr:Moror_7108"/>
<reference evidence="5 6" key="1">
    <citation type="journal article" date="2014" name="BMC Genomics">
        <title>Genome and secretome analysis of the hemibiotrophic fungal pathogen, Moniliophthora roreri, which causes frosty pod rot disease of cacao: mechanisms of the biotrophic and necrotrophic phases.</title>
        <authorList>
            <person name="Meinhardt L.W."/>
            <person name="Costa G.G.L."/>
            <person name="Thomazella D.P.T."/>
            <person name="Teixeira P.J.P.L."/>
            <person name="Carazzolle M.F."/>
            <person name="Schuster S.C."/>
            <person name="Carlson J.E."/>
            <person name="Guiltinan M.J."/>
            <person name="Mieczkowski P."/>
            <person name="Farmer A."/>
            <person name="Ramaraj T."/>
            <person name="Crozier J."/>
            <person name="Davis R.E."/>
            <person name="Shao J."/>
            <person name="Melnick R.L."/>
            <person name="Pereira G.A.G."/>
            <person name="Bailey B.A."/>
        </authorList>
    </citation>
    <scope>NUCLEOTIDE SEQUENCE [LARGE SCALE GENOMIC DNA]</scope>
    <source>
        <strain evidence="5 6">MCA 2997</strain>
    </source>
</reference>
<comment type="caution">
    <text evidence="5">The sequence shown here is derived from an EMBL/GenBank/DDBJ whole genome shotgun (WGS) entry which is preliminary data.</text>
</comment>
<keyword evidence="6" id="KW-1185">Reference proteome</keyword>
<dbReference type="AlphaFoldDB" id="V2XRF7"/>
<feature type="domain" description="Protein kinase" evidence="3">
    <location>
        <begin position="88"/>
        <end position="356"/>
    </location>
</feature>
<dbReference type="InterPro" id="IPR051681">
    <property type="entry name" value="Ser/Thr_Kinases-Pseudokinases"/>
</dbReference>
<dbReference type="HOGENOM" id="CLU_473326_0_0_1"/>
<organism evidence="5 6">
    <name type="scientific">Moniliophthora roreri (strain MCA 2997)</name>
    <name type="common">Cocoa frosty pod rot fungus</name>
    <name type="synonym">Crinipellis roreri</name>
    <dbReference type="NCBI Taxonomy" id="1381753"/>
    <lineage>
        <taxon>Eukaryota</taxon>
        <taxon>Fungi</taxon>
        <taxon>Dikarya</taxon>
        <taxon>Basidiomycota</taxon>
        <taxon>Agaricomycotina</taxon>
        <taxon>Agaricomycetes</taxon>
        <taxon>Agaricomycetidae</taxon>
        <taxon>Agaricales</taxon>
        <taxon>Marasmiineae</taxon>
        <taxon>Marasmiaceae</taxon>
        <taxon>Moniliophthora</taxon>
    </lineage>
</organism>
<dbReference type="PROSITE" id="PS00108">
    <property type="entry name" value="PROTEIN_KINASE_ST"/>
    <property type="match status" value="1"/>
</dbReference>
<name>V2XRF7_MONRO</name>
<feature type="region of interest" description="Disordered" evidence="2">
    <location>
        <begin position="554"/>
        <end position="576"/>
    </location>
</feature>
<keyword evidence="1" id="KW-0862">Zinc</keyword>
<dbReference type="InterPro" id="IPR008271">
    <property type="entry name" value="Ser/Thr_kinase_AS"/>
</dbReference>
<dbReference type="InterPro" id="IPR000719">
    <property type="entry name" value="Prot_kinase_dom"/>
</dbReference>
<dbReference type="PRINTS" id="PR00109">
    <property type="entry name" value="TYRKINASE"/>
</dbReference>
<dbReference type="SMART" id="SM00220">
    <property type="entry name" value="S_TKc"/>
    <property type="match status" value="1"/>
</dbReference>
<dbReference type="Gene3D" id="1.10.510.10">
    <property type="entry name" value="Transferase(Phosphotransferase) domain 1"/>
    <property type="match status" value="1"/>
</dbReference>
<dbReference type="GO" id="GO:0008270">
    <property type="term" value="F:zinc ion binding"/>
    <property type="evidence" value="ECO:0007669"/>
    <property type="project" value="UniProtKB-KW"/>
</dbReference>
<keyword evidence="1" id="KW-0863">Zinc-finger</keyword>
<dbReference type="PROSITE" id="PS50157">
    <property type="entry name" value="ZINC_FINGER_C2H2_2"/>
    <property type="match status" value="1"/>
</dbReference>
<dbReference type="PANTHER" id="PTHR44329">
    <property type="entry name" value="SERINE/THREONINE-PROTEIN KINASE TNNI3K-RELATED"/>
    <property type="match status" value="1"/>
</dbReference>
<sequence>MNSVEERKGYDTLGALREVLALQDAKDILLNLDASRISAVVELLQSEVHLASTHGSSSYRKRCLEYLRLLVKRHQILPPSLILKNIVREGTHALRGGGFSDIWKGVLGDQSVCLKVMRVHLEASEQKKLKAVKAFCEEALVWKQLSHPNVVPLLGVNTELFTPAFCLVSPWMSNGDLITYLEENPEHDRSRSIYEVASGLAYLHSLEPVVIHGDIKGANVLVDDECTCRLADFGLATIKESQGLDGTTSGGPKGTFRWMAPEVFQSRISSGADKSPRDIYAYACTVFEVMTGSPPFPGITDAAVMFEVILGARPLRPTGGWCPDHIWDLVERCWSQNPDERPRAVEIVRRLQEQVLNEVEVPGSTDATHRSTVARTGYGPLEFGSLSTTSITMAVDPSTPTRAGSRGVQQAAFSPARATSSMDRRHPDLQFHGELHNCDILHNILHNWSDLMSGEPFGSALTNSEYCDSSSAIGFAKTFVSPYKTPEMGRPAMMELSPHRRERSAPYPFPRRSATLAAHHNPTDHTNTRSSTKQFKCTWCPACFRTKQDIQRHKRTCVPSGSVTQEQRDTGRYIQA</sequence>
<feature type="domain" description="C2H2-type" evidence="4">
    <location>
        <begin position="535"/>
        <end position="564"/>
    </location>
</feature>
<feature type="compositionally biased region" description="Basic and acidic residues" evidence="2">
    <location>
        <begin position="566"/>
        <end position="576"/>
    </location>
</feature>
<dbReference type="PROSITE" id="PS50011">
    <property type="entry name" value="PROTEIN_KINASE_DOM"/>
    <property type="match status" value="1"/>
</dbReference>
<evidence type="ECO:0000313" key="5">
    <source>
        <dbReference type="EMBL" id="ESK96322.1"/>
    </source>
</evidence>
<evidence type="ECO:0000259" key="3">
    <source>
        <dbReference type="PROSITE" id="PS50011"/>
    </source>
</evidence>